<dbReference type="OrthoDB" id="10056483at2759"/>
<reference evidence="3" key="1">
    <citation type="submission" date="2016-06" db="UniProtKB">
        <authorList>
            <consortium name="WormBaseParasite"/>
        </authorList>
    </citation>
    <scope>IDENTIFICATION</scope>
</reference>
<evidence type="ECO:0000313" key="3">
    <source>
        <dbReference type="WBParaSite" id="ECPE_0000160301-mRNA-1"/>
    </source>
</evidence>
<gene>
    <name evidence="1" type="ORF">ECPE_LOCUS1600</name>
</gene>
<dbReference type="WBParaSite" id="ECPE_0000160301-mRNA-1">
    <property type="protein sequence ID" value="ECPE_0000160301-mRNA-1"/>
    <property type="gene ID" value="ECPE_0000160301"/>
</dbReference>
<sequence>MHQPAGSTLMEESIILPDEVEKTLASLDRGKAAGPDEVHPELLRPLGSILAAPLARLFKLSMARATLPQEWQAATVALIHKGGD</sequence>
<organism evidence="3">
    <name type="scientific">Echinostoma caproni</name>
    <dbReference type="NCBI Taxonomy" id="27848"/>
    <lineage>
        <taxon>Eukaryota</taxon>
        <taxon>Metazoa</taxon>
        <taxon>Spiralia</taxon>
        <taxon>Lophotrochozoa</taxon>
        <taxon>Platyhelminthes</taxon>
        <taxon>Trematoda</taxon>
        <taxon>Digenea</taxon>
        <taxon>Plagiorchiida</taxon>
        <taxon>Echinostomata</taxon>
        <taxon>Echinostomatoidea</taxon>
        <taxon>Echinostomatidae</taxon>
        <taxon>Echinostoma</taxon>
    </lineage>
</organism>
<accession>A0A183A3R8</accession>
<protein>
    <submittedName>
        <fullName evidence="3">AbiTii domain-containing protein</fullName>
    </submittedName>
</protein>
<dbReference type="Proteomes" id="UP000272942">
    <property type="component" value="Unassembled WGS sequence"/>
</dbReference>
<keyword evidence="2" id="KW-1185">Reference proteome</keyword>
<dbReference type="EMBL" id="UZAN01011567">
    <property type="protein sequence ID" value="VDP42195.1"/>
    <property type="molecule type" value="Genomic_DNA"/>
</dbReference>
<reference evidence="1 2" key="2">
    <citation type="submission" date="2018-11" db="EMBL/GenBank/DDBJ databases">
        <authorList>
            <consortium name="Pathogen Informatics"/>
        </authorList>
    </citation>
    <scope>NUCLEOTIDE SEQUENCE [LARGE SCALE GENOMIC DNA]</scope>
    <source>
        <strain evidence="1 2">Egypt</strain>
    </source>
</reference>
<evidence type="ECO:0000313" key="1">
    <source>
        <dbReference type="EMBL" id="VDP42195.1"/>
    </source>
</evidence>
<name>A0A183A3R8_9TREM</name>
<dbReference type="AlphaFoldDB" id="A0A183A3R8"/>
<proteinExistence type="predicted"/>
<evidence type="ECO:0000313" key="2">
    <source>
        <dbReference type="Proteomes" id="UP000272942"/>
    </source>
</evidence>